<dbReference type="PANTHER" id="PTHR10328">
    <property type="entry name" value="PROTEIN MAX MYC-ASSOCIATED FACTOR X"/>
    <property type="match status" value="1"/>
</dbReference>
<evidence type="ECO:0000256" key="1">
    <source>
        <dbReference type="ARBA" id="ARBA00023015"/>
    </source>
</evidence>
<evidence type="ECO:0000256" key="3">
    <source>
        <dbReference type="ARBA" id="ARBA00023159"/>
    </source>
</evidence>
<keyword evidence="6" id="KW-0175">Coiled coil</keyword>
<feature type="region of interest" description="Disordered" evidence="7">
    <location>
        <begin position="166"/>
        <end position="289"/>
    </location>
</feature>
<evidence type="ECO:0000256" key="7">
    <source>
        <dbReference type="SAM" id="MobiDB-lite"/>
    </source>
</evidence>
<dbReference type="KEGG" id="more:E1B28_010621"/>
<dbReference type="EMBL" id="CM032186">
    <property type="protein sequence ID" value="KAG7091602.1"/>
    <property type="molecule type" value="Genomic_DNA"/>
</dbReference>
<evidence type="ECO:0000313" key="10">
    <source>
        <dbReference type="Proteomes" id="UP001049176"/>
    </source>
</evidence>
<proteinExistence type="predicted"/>
<keyword evidence="10" id="KW-1185">Reference proteome</keyword>
<dbReference type="Pfam" id="PF00010">
    <property type="entry name" value="HLH"/>
    <property type="match status" value="1"/>
</dbReference>
<dbReference type="GeneID" id="66079697"/>
<evidence type="ECO:0000313" key="9">
    <source>
        <dbReference type="EMBL" id="KAG7091602.1"/>
    </source>
</evidence>
<evidence type="ECO:0000256" key="6">
    <source>
        <dbReference type="SAM" id="Coils"/>
    </source>
</evidence>
<feature type="compositionally biased region" description="Basic and acidic residues" evidence="7">
    <location>
        <begin position="179"/>
        <end position="192"/>
    </location>
</feature>
<keyword evidence="5" id="KW-0539">Nucleus</keyword>
<dbReference type="CDD" id="cd00083">
    <property type="entry name" value="bHLH_SF"/>
    <property type="match status" value="1"/>
</dbReference>
<dbReference type="OrthoDB" id="8964853at2759"/>
<dbReference type="InterPro" id="IPR036638">
    <property type="entry name" value="HLH_DNA-bd_sf"/>
</dbReference>
<feature type="region of interest" description="Disordered" evidence="7">
    <location>
        <begin position="1"/>
        <end position="63"/>
    </location>
</feature>
<dbReference type="Proteomes" id="UP001049176">
    <property type="component" value="Chromosome 6"/>
</dbReference>
<keyword evidence="1" id="KW-0805">Transcription regulation</keyword>
<dbReference type="GO" id="GO:0003677">
    <property type="term" value="F:DNA binding"/>
    <property type="evidence" value="ECO:0007669"/>
    <property type="project" value="UniProtKB-KW"/>
</dbReference>
<dbReference type="AlphaFoldDB" id="A0A9P7RXP4"/>
<keyword evidence="2" id="KW-0238">DNA-binding</keyword>
<feature type="compositionally biased region" description="Pro residues" evidence="7">
    <location>
        <begin position="193"/>
        <end position="207"/>
    </location>
</feature>
<protein>
    <recommendedName>
        <fullName evidence="8">BHLH domain-containing protein</fullName>
    </recommendedName>
</protein>
<feature type="coiled-coil region" evidence="6">
    <location>
        <begin position="110"/>
        <end position="137"/>
    </location>
</feature>
<feature type="compositionally biased region" description="Polar residues" evidence="7">
    <location>
        <begin position="237"/>
        <end position="247"/>
    </location>
</feature>
<dbReference type="GO" id="GO:0090575">
    <property type="term" value="C:RNA polymerase II transcription regulator complex"/>
    <property type="evidence" value="ECO:0007669"/>
    <property type="project" value="TreeGrafter"/>
</dbReference>
<comment type="caution">
    <text evidence="9">The sequence shown here is derived from an EMBL/GenBank/DDBJ whole genome shotgun (WGS) entry which is preliminary data.</text>
</comment>
<gene>
    <name evidence="9" type="ORF">E1B28_010621</name>
</gene>
<sequence length="289" mass="32467">MSSQFPVSSESPPSIPSSSQSFSVTPDLPTQALVPVQSTSRRDTRKKKKPSTEEQRATHNAVEKARRENLNESFLDLAKLIPSIAQHRKPSKALIITSSISYLHASRRHRAMAARELRSLHMEAENLRKEVNNWRDHAGIKRIDEPKRSVAFGMISRGELLLDDTATSGSEVLEEEGLEVEHDREEAAEPARPEPSPSPPAAVPSPPYQQQHGPPRYIYSREQFESPNPWFGPQGHIRSTSYSQSRQPPGPYLQATNPPNPIANPGWPNTTTHGLQREWGTSEWHQHRP</sequence>
<evidence type="ECO:0000256" key="5">
    <source>
        <dbReference type="ARBA" id="ARBA00023242"/>
    </source>
</evidence>
<dbReference type="GO" id="GO:0046983">
    <property type="term" value="F:protein dimerization activity"/>
    <property type="evidence" value="ECO:0007669"/>
    <property type="project" value="InterPro"/>
</dbReference>
<name>A0A9P7RXP4_9AGAR</name>
<feature type="domain" description="BHLH" evidence="8">
    <location>
        <begin position="54"/>
        <end position="106"/>
    </location>
</feature>
<feature type="compositionally biased region" description="Low complexity" evidence="7">
    <location>
        <begin position="1"/>
        <end position="23"/>
    </location>
</feature>
<reference evidence="9" key="1">
    <citation type="journal article" date="2021" name="Genome Biol. Evol.">
        <title>The assembled and annotated genome of the fairy-ring fungus Marasmius oreades.</title>
        <authorList>
            <person name="Hiltunen M."/>
            <person name="Ament-Velasquez S.L."/>
            <person name="Johannesson H."/>
        </authorList>
    </citation>
    <scope>NUCLEOTIDE SEQUENCE</scope>
    <source>
        <strain evidence="9">03SP1</strain>
    </source>
</reference>
<feature type="compositionally biased region" description="Basic and acidic residues" evidence="7">
    <location>
        <begin position="50"/>
        <end position="63"/>
    </location>
</feature>
<dbReference type="GO" id="GO:0045944">
    <property type="term" value="P:positive regulation of transcription by RNA polymerase II"/>
    <property type="evidence" value="ECO:0007669"/>
    <property type="project" value="TreeGrafter"/>
</dbReference>
<dbReference type="GO" id="GO:0003700">
    <property type="term" value="F:DNA-binding transcription factor activity"/>
    <property type="evidence" value="ECO:0007669"/>
    <property type="project" value="TreeGrafter"/>
</dbReference>
<accession>A0A9P7RXP4</accession>
<organism evidence="9 10">
    <name type="scientific">Marasmius oreades</name>
    <name type="common">fairy-ring Marasmius</name>
    <dbReference type="NCBI Taxonomy" id="181124"/>
    <lineage>
        <taxon>Eukaryota</taxon>
        <taxon>Fungi</taxon>
        <taxon>Dikarya</taxon>
        <taxon>Basidiomycota</taxon>
        <taxon>Agaricomycotina</taxon>
        <taxon>Agaricomycetes</taxon>
        <taxon>Agaricomycetidae</taxon>
        <taxon>Agaricales</taxon>
        <taxon>Marasmiineae</taxon>
        <taxon>Marasmiaceae</taxon>
        <taxon>Marasmius</taxon>
    </lineage>
</organism>
<dbReference type="PANTHER" id="PTHR10328:SF3">
    <property type="entry name" value="PROTEIN MAX"/>
    <property type="match status" value="1"/>
</dbReference>
<dbReference type="RefSeq" id="XP_043008072.1">
    <property type="nucleotide sequence ID" value="XM_043155600.1"/>
</dbReference>
<evidence type="ECO:0000256" key="2">
    <source>
        <dbReference type="ARBA" id="ARBA00023125"/>
    </source>
</evidence>
<dbReference type="InterPro" id="IPR011598">
    <property type="entry name" value="bHLH_dom"/>
</dbReference>
<evidence type="ECO:0000259" key="8">
    <source>
        <dbReference type="PROSITE" id="PS50888"/>
    </source>
</evidence>
<keyword evidence="3" id="KW-0010">Activator</keyword>
<dbReference type="PROSITE" id="PS50888">
    <property type="entry name" value="BHLH"/>
    <property type="match status" value="1"/>
</dbReference>
<dbReference type="SMART" id="SM00353">
    <property type="entry name" value="HLH"/>
    <property type="match status" value="1"/>
</dbReference>
<keyword evidence="4" id="KW-0804">Transcription</keyword>
<dbReference type="SUPFAM" id="SSF47459">
    <property type="entry name" value="HLH, helix-loop-helix DNA-binding domain"/>
    <property type="match status" value="1"/>
</dbReference>
<evidence type="ECO:0000256" key="4">
    <source>
        <dbReference type="ARBA" id="ARBA00023163"/>
    </source>
</evidence>
<dbReference type="Gene3D" id="4.10.280.10">
    <property type="entry name" value="Helix-loop-helix DNA-binding domain"/>
    <property type="match status" value="1"/>
</dbReference>